<dbReference type="EC" id="3.11.1.1" evidence="8 9"/>
<dbReference type="GO" id="GO:0019700">
    <property type="term" value="P:organic phosphonate catabolic process"/>
    <property type="evidence" value="ECO:0007669"/>
    <property type="project" value="InterPro"/>
</dbReference>
<dbReference type="EMBL" id="AUYB01000102">
    <property type="protein sequence ID" value="KZN38086.1"/>
    <property type="molecule type" value="Genomic_DNA"/>
</dbReference>
<name>A0A166WUA0_9GAMM</name>
<evidence type="ECO:0000256" key="1">
    <source>
        <dbReference type="ARBA" id="ARBA00011738"/>
    </source>
</evidence>
<dbReference type="SFLD" id="SFLDS00003">
    <property type="entry name" value="Haloacid_Dehalogenase"/>
    <property type="match status" value="1"/>
</dbReference>
<comment type="subunit">
    <text evidence="1 9">Homodimer.</text>
</comment>
<organism evidence="10 11">
    <name type="scientific">Pseudoalteromonas luteoviolacea DSM 6061</name>
    <dbReference type="NCBI Taxonomy" id="1365250"/>
    <lineage>
        <taxon>Bacteria</taxon>
        <taxon>Pseudomonadati</taxon>
        <taxon>Pseudomonadota</taxon>
        <taxon>Gammaproteobacteria</taxon>
        <taxon>Alteromonadales</taxon>
        <taxon>Pseudoalteromonadaceae</taxon>
        <taxon>Pseudoalteromonas</taxon>
    </lineage>
</organism>
<dbReference type="CDD" id="cd02586">
    <property type="entry name" value="HAD_PHN"/>
    <property type="match status" value="1"/>
</dbReference>
<dbReference type="InterPro" id="IPR036412">
    <property type="entry name" value="HAD-like_sf"/>
</dbReference>
<dbReference type="GO" id="GO:0005829">
    <property type="term" value="C:cytosol"/>
    <property type="evidence" value="ECO:0007669"/>
    <property type="project" value="TreeGrafter"/>
</dbReference>
<dbReference type="InterPro" id="IPR023198">
    <property type="entry name" value="PGP-like_dom2"/>
</dbReference>
<evidence type="ECO:0000256" key="6">
    <source>
        <dbReference type="ARBA" id="ARBA00052005"/>
    </source>
</evidence>
<dbReference type="AlphaFoldDB" id="A0A166WUA0"/>
<feature type="binding site" evidence="9">
    <location>
        <position position="186"/>
    </location>
    <ligand>
        <name>Mg(2+)</name>
        <dbReference type="ChEBI" id="CHEBI:18420"/>
    </ligand>
</feature>
<dbReference type="PANTHER" id="PTHR43434:SF19">
    <property type="entry name" value="PHOSPHONOACETALDEHYDE HYDROLASE"/>
    <property type="match status" value="1"/>
</dbReference>
<dbReference type="HAMAP" id="MF_01375">
    <property type="entry name" value="PhnX"/>
    <property type="match status" value="1"/>
</dbReference>
<keyword evidence="5 9" id="KW-0704">Schiff base</keyword>
<evidence type="ECO:0000256" key="9">
    <source>
        <dbReference type="HAMAP-Rule" id="MF_01375"/>
    </source>
</evidence>
<dbReference type="GO" id="GO:0008967">
    <property type="term" value="F:phosphoglycolate phosphatase activity"/>
    <property type="evidence" value="ECO:0007669"/>
    <property type="project" value="TreeGrafter"/>
</dbReference>
<evidence type="ECO:0000313" key="11">
    <source>
        <dbReference type="Proteomes" id="UP000076643"/>
    </source>
</evidence>
<evidence type="ECO:0000256" key="7">
    <source>
        <dbReference type="ARBA" id="ARBA00056573"/>
    </source>
</evidence>
<dbReference type="InterPro" id="IPR023214">
    <property type="entry name" value="HAD_sf"/>
</dbReference>
<proteinExistence type="inferred from homology"/>
<evidence type="ECO:0000256" key="8">
    <source>
        <dbReference type="ARBA" id="ARBA00066472"/>
    </source>
</evidence>
<comment type="catalytic activity">
    <reaction evidence="6 9">
        <text>phosphonoacetaldehyde + H2O = acetaldehyde + phosphate + H(+)</text>
        <dbReference type="Rhea" id="RHEA:18905"/>
        <dbReference type="ChEBI" id="CHEBI:15343"/>
        <dbReference type="ChEBI" id="CHEBI:15377"/>
        <dbReference type="ChEBI" id="CHEBI:15378"/>
        <dbReference type="ChEBI" id="CHEBI:43474"/>
        <dbReference type="ChEBI" id="CHEBI:58383"/>
        <dbReference type="EC" id="3.11.1.1"/>
    </reaction>
</comment>
<comment type="caution">
    <text evidence="10">The sequence shown here is derived from an EMBL/GenBank/DDBJ whole genome shotgun (WGS) entry which is preliminary data.</text>
</comment>
<evidence type="ECO:0000256" key="2">
    <source>
        <dbReference type="ARBA" id="ARBA00022723"/>
    </source>
</evidence>
<dbReference type="RefSeq" id="WP_063365309.1">
    <property type="nucleotide sequence ID" value="NZ_AQHB01000046.1"/>
</dbReference>
<comment type="function">
    <text evidence="7 9">Involved in phosphonate degradation.</text>
</comment>
<dbReference type="InterPro" id="IPR050155">
    <property type="entry name" value="HAD-like_hydrolase_sf"/>
</dbReference>
<dbReference type="InterPro" id="IPR006439">
    <property type="entry name" value="HAD-SF_hydro_IA"/>
</dbReference>
<keyword evidence="4 9" id="KW-0460">Magnesium</keyword>
<accession>A0A166WUA0</accession>
<dbReference type="SUPFAM" id="SSF56784">
    <property type="entry name" value="HAD-like"/>
    <property type="match status" value="1"/>
</dbReference>
<comment type="cofactor">
    <cofactor evidence="9">
        <name>Mg(2+)</name>
        <dbReference type="ChEBI" id="CHEBI:18420"/>
    </cofactor>
    <text evidence="9">Binds 1 Mg(2+) ion per subunit.</text>
</comment>
<dbReference type="GO" id="GO:0050194">
    <property type="term" value="F:phosphonoacetaldehyde hydrolase activity"/>
    <property type="evidence" value="ECO:0007669"/>
    <property type="project" value="UniProtKB-UniRule"/>
</dbReference>
<sequence>MKHIKALILDWAGTVVDYGSIAPTSIFVEAFKRGFDFDISLQEARGPMGMGKWDHISTLLNTPEISSRWQAQFGRLPSNQDVDHIYETFMPLQIAKVTQRAKPIEGTLDVIHRLQASGIKIGSCSGYPKPVMDVLVPASAEYGYIPDCVVASDECVAGSRPGPWMALENVQRLGISRVASCVKVDDSVHGITEGLNAGMWTIGLAITGNAVGLSEEEWRALDESQQQALAYRAYAQLSTAGAHYVIDSLADIEPVLLEIESKLARGERP</sequence>
<dbReference type="InterPro" id="IPR006323">
    <property type="entry name" value="Phosphonoacetald_hydro"/>
</dbReference>
<dbReference type="Pfam" id="PF00702">
    <property type="entry name" value="Hydrolase"/>
    <property type="match status" value="1"/>
</dbReference>
<keyword evidence="3 9" id="KW-0378">Hydrolase</keyword>
<dbReference type="Gene3D" id="3.40.50.1000">
    <property type="entry name" value="HAD superfamily/HAD-like"/>
    <property type="match status" value="1"/>
</dbReference>
<evidence type="ECO:0000256" key="4">
    <source>
        <dbReference type="ARBA" id="ARBA00022842"/>
    </source>
</evidence>
<comment type="similarity">
    <text evidence="9">Belongs to the HAD-like hydrolase superfamily. PhnX family.</text>
</comment>
<dbReference type="Proteomes" id="UP000076643">
    <property type="component" value="Unassembled WGS sequence"/>
</dbReference>
<reference evidence="10 11" key="1">
    <citation type="submission" date="2013-07" db="EMBL/GenBank/DDBJ databases">
        <title>Comparative Genomic and Metabolomic Analysis of Twelve Strains of Pseudoalteromonas luteoviolacea.</title>
        <authorList>
            <person name="Vynne N.G."/>
            <person name="Mansson M."/>
            <person name="Gram L."/>
        </authorList>
    </citation>
    <scope>NUCLEOTIDE SEQUENCE [LARGE SCALE GENOMIC DNA]</scope>
    <source>
        <strain evidence="10 11">DSM 6061</strain>
    </source>
</reference>
<gene>
    <name evidence="9" type="primary">phnX</name>
    <name evidence="10" type="ORF">N475_15775</name>
</gene>
<evidence type="ECO:0000313" key="10">
    <source>
        <dbReference type="EMBL" id="KZN38086.1"/>
    </source>
</evidence>
<evidence type="ECO:0000256" key="5">
    <source>
        <dbReference type="ARBA" id="ARBA00023270"/>
    </source>
</evidence>
<dbReference type="GO" id="GO:0006281">
    <property type="term" value="P:DNA repair"/>
    <property type="evidence" value="ECO:0007669"/>
    <property type="project" value="TreeGrafter"/>
</dbReference>
<protein>
    <recommendedName>
        <fullName evidence="8 9">Phosphonoacetaldehyde hydrolase</fullName>
        <shortName evidence="9">Phosphonatase</shortName>
        <ecNumber evidence="8 9">3.11.1.1</ecNumber>
    </recommendedName>
    <alternativeName>
        <fullName evidence="9">Phosphonoacetaldehyde phosphonohydrolase</fullName>
    </alternativeName>
</protein>
<dbReference type="NCBIfam" id="TIGR01509">
    <property type="entry name" value="HAD-SF-IA-v3"/>
    <property type="match status" value="1"/>
</dbReference>
<dbReference type="PANTHER" id="PTHR43434">
    <property type="entry name" value="PHOSPHOGLYCOLATE PHOSPHATASE"/>
    <property type="match status" value="1"/>
</dbReference>
<dbReference type="SFLD" id="SFLDG01129">
    <property type="entry name" value="C1.5:_HAD__Beta-PGM__Phosphata"/>
    <property type="match status" value="1"/>
</dbReference>
<feature type="binding site" evidence="9">
    <location>
        <position position="12"/>
    </location>
    <ligand>
        <name>Mg(2+)</name>
        <dbReference type="ChEBI" id="CHEBI:18420"/>
    </ligand>
</feature>
<feature type="binding site" evidence="9">
    <location>
        <position position="10"/>
    </location>
    <ligand>
        <name>Mg(2+)</name>
        <dbReference type="ChEBI" id="CHEBI:18420"/>
    </ligand>
</feature>
<dbReference type="PATRIC" id="fig|1365250.3.peg.2388"/>
<keyword evidence="11" id="KW-1185">Reference proteome</keyword>
<dbReference type="FunFam" id="1.10.150.240:FF:000006">
    <property type="entry name" value="Phosphonoacetaldehyde hydrolase"/>
    <property type="match status" value="1"/>
</dbReference>
<feature type="active site" description="Nucleophile" evidence="9">
    <location>
        <position position="10"/>
    </location>
</feature>
<dbReference type="SFLD" id="SFLDG01135">
    <property type="entry name" value="C1.5.6:_HAD__Beta-PGM__Phospha"/>
    <property type="match status" value="1"/>
</dbReference>
<keyword evidence="2 9" id="KW-0479">Metal-binding</keyword>
<dbReference type="Gene3D" id="1.10.150.240">
    <property type="entry name" value="Putative phosphatase, domain 2"/>
    <property type="match status" value="1"/>
</dbReference>
<dbReference type="NCBIfam" id="TIGR01422">
    <property type="entry name" value="phosphonatase"/>
    <property type="match status" value="1"/>
</dbReference>
<evidence type="ECO:0000256" key="3">
    <source>
        <dbReference type="ARBA" id="ARBA00022801"/>
    </source>
</evidence>
<dbReference type="GO" id="GO:0000287">
    <property type="term" value="F:magnesium ion binding"/>
    <property type="evidence" value="ECO:0007669"/>
    <property type="project" value="UniProtKB-UniRule"/>
</dbReference>
<feature type="active site" description="Schiff-base intermediate with substrate" evidence="9">
    <location>
        <position position="52"/>
    </location>
</feature>